<gene>
    <name evidence="2" type="ORF">V6N12_076479</name>
</gene>
<evidence type="ECO:0000256" key="1">
    <source>
        <dbReference type="SAM" id="MobiDB-lite"/>
    </source>
</evidence>
<proteinExistence type="predicted"/>
<comment type="caution">
    <text evidence="2">The sequence shown here is derived from an EMBL/GenBank/DDBJ whole genome shotgun (WGS) entry which is preliminary data.</text>
</comment>
<accession>A0ABR2D9W3</accession>
<feature type="compositionally biased region" description="Basic and acidic residues" evidence="1">
    <location>
        <begin position="69"/>
        <end position="82"/>
    </location>
</feature>
<reference evidence="2 3" key="1">
    <citation type="journal article" date="2024" name="G3 (Bethesda)">
        <title>Genome assembly of Hibiscus sabdariffa L. provides insights into metabolisms of medicinal natural products.</title>
        <authorList>
            <person name="Kim T."/>
        </authorList>
    </citation>
    <scope>NUCLEOTIDE SEQUENCE [LARGE SCALE GENOMIC DNA]</scope>
    <source>
        <strain evidence="2">TK-2024</strain>
        <tissue evidence="2">Old leaves</tissue>
    </source>
</reference>
<protein>
    <submittedName>
        <fullName evidence="2">Uncharacterized protein</fullName>
    </submittedName>
</protein>
<dbReference type="Proteomes" id="UP001472677">
    <property type="component" value="Unassembled WGS sequence"/>
</dbReference>
<name>A0ABR2D9W3_9ROSI</name>
<feature type="region of interest" description="Disordered" evidence="1">
    <location>
        <begin position="60"/>
        <end position="82"/>
    </location>
</feature>
<evidence type="ECO:0000313" key="2">
    <source>
        <dbReference type="EMBL" id="KAK8533200.1"/>
    </source>
</evidence>
<keyword evidence="3" id="KW-1185">Reference proteome</keyword>
<organism evidence="2 3">
    <name type="scientific">Hibiscus sabdariffa</name>
    <name type="common">roselle</name>
    <dbReference type="NCBI Taxonomy" id="183260"/>
    <lineage>
        <taxon>Eukaryota</taxon>
        <taxon>Viridiplantae</taxon>
        <taxon>Streptophyta</taxon>
        <taxon>Embryophyta</taxon>
        <taxon>Tracheophyta</taxon>
        <taxon>Spermatophyta</taxon>
        <taxon>Magnoliopsida</taxon>
        <taxon>eudicotyledons</taxon>
        <taxon>Gunneridae</taxon>
        <taxon>Pentapetalae</taxon>
        <taxon>rosids</taxon>
        <taxon>malvids</taxon>
        <taxon>Malvales</taxon>
        <taxon>Malvaceae</taxon>
        <taxon>Malvoideae</taxon>
        <taxon>Hibiscus</taxon>
    </lineage>
</organism>
<dbReference type="EMBL" id="JBBPBM010000033">
    <property type="protein sequence ID" value="KAK8533200.1"/>
    <property type="molecule type" value="Genomic_DNA"/>
</dbReference>
<evidence type="ECO:0000313" key="3">
    <source>
        <dbReference type="Proteomes" id="UP001472677"/>
    </source>
</evidence>
<sequence length="82" mass="9362">MRLKLSLTQPFQLKLIFNLKQMNRRDSVTEEDPAPFSPADNVLRDNTMVLDVNTSLVENTNFSSLNESMSDKKKEKKEGVTS</sequence>